<keyword evidence="3" id="KW-0472">Membrane</keyword>
<evidence type="ECO:0000256" key="2">
    <source>
        <dbReference type="SAM" id="MobiDB-lite"/>
    </source>
</evidence>
<dbReference type="InterPro" id="IPR016024">
    <property type="entry name" value="ARM-type_fold"/>
</dbReference>
<dbReference type="SUPFAM" id="SSF48371">
    <property type="entry name" value="ARM repeat"/>
    <property type="match status" value="1"/>
</dbReference>
<dbReference type="GeneID" id="25904495"/>
<proteinExistence type="predicted"/>
<protein>
    <submittedName>
        <fullName evidence="4">Uncharacterized protein</fullName>
    </submittedName>
</protein>
<dbReference type="PANTHER" id="PTHR22895:SF0">
    <property type="entry name" value="ARMADILLO REPEAT-CONTAINING PROTEIN 6"/>
    <property type="match status" value="1"/>
</dbReference>
<dbReference type="AlphaFoldDB" id="A0A0L0G3T1"/>
<keyword evidence="3" id="KW-0812">Transmembrane</keyword>
<keyword evidence="3" id="KW-1133">Transmembrane helix</keyword>
<organism evidence="4 5">
    <name type="scientific">Sphaeroforma arctica JP610</name>
    <dbReference type="NCBI Taxonomy" id="667725"/>
    <lineage>
        <taxon>Eukaryota</taxon>
        <taxon>Ichthyosporea</taxon>
        <taxon>Ichthyophonida</taxon>
        <taxon>Sphaeroforma</taxon>
    </lineage>
</organism>
<dbReference type="Proteomes" id="UP000054560">
    <property type="component" value="Unassembled WGS sequence"/>
</dbReference>
<evidence type="ECO:0000256" key="1">
    <source>
        <dbReference type="ARBA" id="ARBA00022737"/>
    </source>
</evidence>
<name>A0A0L0G3T1_9EUKA</name>
<feature type="transmembrane region" description="Helical" evidence="3">
    <location>
        <begin position="1008"/>
        <end position="1030"/>
    </location>
</feature>
<accession>A0A0L0G3T1</accession>
<evidence type="ECO:0000313" key="4">
    <source>
        <dbReference type="EMBL" id="KNC83767.1"/>
    </source>
</evidence>
<reference evidence="4 5" key="1">
    <citation type="submission" date="2011-02" db="EMBL/GenBank/DDBJ databases">
        <title>The Genome Sequence of Sphaeroforma arctica JP610.</title>
        <authorList>
            <consortium name="The Broad Institute Genome Sequencing Platform"/>
            <person name="Russ C."/>
            <person name="Cuomo C."/>
            <person name="Young S.K."/>
            <person name="Zeng Q."/>
            <person name="Gargeya S."/>
            <person name="Alvarado L."/>
            <person name="Berlin A."/>
            <person name="Chapman S.B."/>
            <person name="Chen Z."/>
            <person name="Freedman E."/>
            <person name="Gellesch M."/>
            <person name="Goldberg J."/>
            <person name="Griggs A."/>
            <person name="Gujja S."/>
            <person name="Heilman E."/>
            <person name="Heiman D."/>
            <person name="Howarth C."/>
            <person name="Mehta T."/>
            <person name="Neiman D."/>
            <person name="Pearson M."/>
            <person name="Roberts A."/>
            <person name="Saif S."/>
            <person name="Shea T."/>
            <person name="Shenoy N."/>
            <person name="Sisk P."/>
            <person name="Stolte C."/>
            <person name="Sykes S."/>
            <person name="White J."/>
            <person name="Yandava C."/>
            <person name="Burger G."/>
            <person name="Gray M.W."/>
            <person name="Holland P.W.H."/>
            <person name="King N."/>
            <person name="Lang F.B.F."/>
            <person name="Roger A.J."/>
            <person name="Ruiz-Trillo I."/>
            <person name="Haas B."/>
            <person name="Nusbaum C."/>
            <person name="Birren B."/>
        </authorList>
    </citation>
    <scope>NUCLEOTIDE SEQUENCE [LARGE SCALE GENOMIC DNA]</scope>
    <source>
        <strain evidence="4 5">JP610</strain>
    </source>
</reference>
<keyword evidence="1" id="KW-0677">Repeat</keyword>
<dbReference type="EMBL" id="KQ241810">
    <property type="protein sequence ID" value="KNC83767.1"/>
    <property type="molecule type" value="Genomic_DNA"/>
</dbReference>
<gene>
    <name evidence="4" type="ORF">SARC_03991</name>
</gene>
<sequence length="1094" mass="120563">MQFATTKGARSSALVARLAQPYLIHSPYEAKLPHVDDPIFFTEIMRLLNAHRSSHRGLHNNSHSDAQSETDIDPDISENMSDQQLSSNIRTILRCASAVYTVRYDRDNVNKHVRRLQRAERSGLHEYFTTVAQDRSEDRDVVVAALLATGYLCGSDSVCDALLDQGFLSVLYRIQSRFPQHYDVQLACTYVVYALVERMVVSRTDSEADIQKDVCAQVYACAETALATYSDCVDIQARAIMVCTRVLQLEMSALVAEGSDSESVLACNPQIFLECVHRAMKTLTGNARVQTSGLLAWHRLCVYGLTTDSSDAATTVGNGSQSSSPVPIHTEVLNSRVSQAQSRIVDSIIMNKADTDVLRAMRRFPDKREVQSTGCQFFSLFCSSPRMNACAASHDSHVALQKTMQWHPQDLQLHTRAMRALIAFALAGTDSDTDGSGAIAQRVARLWEVALYRDVCATVECALREMVKLRGMGGDVAASDGHNIDSTRADTVGGVAEEVASCLTPSSLISLGETHKPTDAKQVVVIGCELIRLLYTHACAIDTTRRSASVRRRSSTKEDEYLASMEKLGTHASGHGYLWDVQAVLMDALEASPDDLCVQLCALQALCAFAGDDANLSGMNTKQGMSVKVVNLVLTAMDNYLHVCALQRVGCVFLIRVFENEQLQMQKGKLKAGCVTMGTAVRRANAHLIIQKAMRAHDQDLSLQAYACEALVGYCADENNVRKLGVSGLYLDVLSAMRGVLDSDRPDAKLCKEMEGDKGNREEAKTSLALQLAVCTVFDEFCVNKDNNKLAGMADVHLLLQQAMDRNLKCAKLQIVTCYTLAQYCRNEQNNGKSGESGLHRAVQRTMEMHANNENLQEAACMVLCRYYRSSENVQQGQADGVLDDMERAAVHFPDNVDIVSAHALACNYVELLEAQKTPSVAPGSDCNDNTDDFNVLRQRILSETARAGGAHTKKSGVRSAGAGERVGDSPEDEMEAIVWREQRDLINDSPKARTKRAAALKAKRIKLVMNACLILVVLSVVYGALWLITPRWIQTSMFMSLEHLGVVCTSVFLFYKKSREIYKTLVGAYRWMSGAEESRETRSGYIVGSRTRR</sequence>
<keyword evidence="5" id="KW-1185">Reference proteome</keyword>
<dbReference type="PANTHER" id="PTHR22895">
    <property type="entry name" value="ARMADILLO REPEAT-CONTAINING PROTEIN 6"/>
    <property type="match status" value="1"/>
</dbReference>
<evidence type="ECO:0000313" key="5">
    <source>
        <dbReference type="Proteomes" id="UP000054560"/>
    </source>
</evidence>
<feature type="region of interest" description="Disordered" evidence="2">
    <location>
        <begin position="947"/>
        <end position="969"/>
    </location>
</feature>
<dbReference type="RefSeq" id="XP_014157669.1">
    <property type="nucleotide sequence ID" value="XM_014302194.1"/>
</dbReference>
<evidence type="ECO:0000256" key="3">
    <source>
        <dbReference type="SAM" id="Phobius"/>
    </source>
</evidence>